<evidence type="ECO:0000259" key="1">
    <source>
        <dbReference type="Pfam" id="PF04167"/>
    </source>
</evidence>
<protein>
    <submittedName>
        <fullName evidence="2">DUF402 domain-containing protein</fullName>
    </submittedName>
</protein>
<dbReference type="Gene3D" id="2.40.380.10">
    <property type="entry name" value="FomD-like"/>
    <property type="match status" value="1"/>
</dbReference>
<keyword evidence="3" id="KW-1185">Reference proteome</keyword>
<reference evidence="2 3" key="1">
    <citation type="submission" date="2020-08" db="EMBL/GenBank/DDBJ databases">
        <title>A Genomic Blueprint of the Chicken Gut Microbiome.</title>
        <authorList>
            <person name="Gilroy R."/>
            <person name="Ravi A."/>
            <person name="Getino M."/>
            <person name="Pursley I."/>
            <person name="Horton D.L."/>
            <person name="Alikhan N.-F."/>
            <person name="Baker D."/>
            <person name="Gharbi K."/>
            <person name="Hall N."/>
            <person name="Watson M."/>
            <person name="Adriaenssens E.M."/>
            <person name="Foster-Nyarko E."/>
            <person name="Jarju S."/>
            <person name="Secka A."/>
            <person name="Antonio M."/>
            <person name="Oren A."/>
            <person name="Chaudhuri R."/>
            <person name="La Ragione R.M."/>
            <person name="Hildebrand F."/>
            <person name="Pallen M.J."/>
        </authorList>
    </citation>
    <scope>NUCLEOTIDE SEQUENCE [LARGE SCALE GENOMIC DNA]</scope>
    <source>
        <strain evidence="2 3">Sa3CVN1</strain>
    </source>
</reference>
<dbReference type="Pfam" id="PF04167">
    <property type="entry name" value="DUF402"/>
    <property type="match status" value="1"/>
</dbReference>
<dbReference type="Proteomes" id="UP000627781">
    <property type="component" value="Unassembled WGS sequence"/>
</dbReference>
<evidence type="ECO:0000313" key="3">
    <source>
        <dbReference type="Proteomes" id="UP000627781"/>
    </source>
</evidence>
<dbReference type="PANTHER" id="PTHR41271">
    <property type="entry name" value="DUF402 DOMAIN-CONTAINING PROTEIN"/>
    <property type="match status" value="1"/>
</dbReference>
<dbReference type="RefSeq" id="WP_191769123.1">
    <property type="nucleotide sequence ID" value="NZ_JACSRA010000020.1"/>
</dbReference>
<evidence type="ECO:0000313" key="2">
    <source>
        <dbReference type="EMBL" id="MBD7912199.1"/>
    </source>
</evidence>
<name>A0ABR8PVK9_9CLOT</name>
<feature type="domain" description="DUF402" evidence="1">
    <location>
        <begin position="47"/>
        <end position="162"/>
    </location>
</feature>
<dbReference type="SUPFAM" id="SSF159234">
    <property type="entry name" value="FomD-like"/>
    <property type="match status" value="1"/>
</dbReference>
<sequence length="181" mass="21250">MKKLKIKKDKFTCDLWNVITEKRYKQEKIVSDDFIGYVSLINLDNVSTPQIWEVKGEKIIVCDNGMKWLRILPEGENYTIMAIINEKDEIVIWYIDIIKDYGIDEDGIVYVNDLFLDLIVNKKGNVKIDDMDELEIALNQEVISLELYNCALETSEKIKNDILLDINRFNEYCTKLLKKVM</sequence>
<dbReference type="InterPro" id="IPR035930">
    <property type="entry name" value="FomD-like_sf"/>
</dbReference>
<dbReference type="InterPro" id="IPR007295">
    <property type="entry name" value="DUF402"/>
</dbReference>
<gene>
    <name evidence="2" type="ORF">H9661_12615</name>
</gene>
<comment type="caution">
    <text evidence="2">The sequence shown here is derived from an EMBL/GenBank/DDBJ whole genome shotgun (WGS) entry which is preliminary data.</text>
</comment>
<dbReference type="PANTHER" id="PTHR41271:SF1">
    <property type="entry name" value="DUF402 DOMAIN-CONTAINING PROTEIN"/>
    <property type="match status" value="1"/>
</dbReference>
<dbReference type="EMBL" id="JACSRA010000020">
    <property type="protein sequence ID" value="MBD7912199.1"/>
    <property type="molecule type" value="Genomic_DNA"/>
</dbReference>
<proteinExistence type="predicted"/>
<organism evidence="2 3">
    <name type="scientific">Clostridium cibarium</name>
    <dbReference type="NCBI Taxonomy" id="2762247"/>
    <lineage>
        <taxon>Bacteria</taxon>
        <taxon>Bacillati</taxon>
        <taxon>Bacillota</taxon>
        <taxon>Clostridia</taxon>
        <taxon>Eubacteriales</taxon>
        <taxon>Clostridiaceae</taxon>
        <taxon>Clostridium</taxon>
    </lineage>
</organism>
<accession>A0ABR8PVK9</accession>